<evidence type="ECO:0000256" key="1">
    <source>
        <dbReference type="SAM" id="MobiDB-lite"/>
    </source>
</evidence>
<dbReference type="EMBL" id="MU806080">
    <property type="protein sequence ID" value="KAJ3840410.1"/>
    <property type="molecule type" value="Genomic_DNA"/>
</dbReference>
<dbReference type="AlphaFoldDB" id="A0AA38PCJ3"/>
<feature type="compositionally biased region" description="Polar residues" evidence="1">
    <location>
        <begin position="9"/>
        <end position="21"/>
    </location>
</feature>
<keyword evidence="3" id="KW-1185">Reference proteome</keyword>
<reference evidence="2" key="1">
    <citation type="submission" date="2022-08" db="EMBL/GenBank/DDBJ databases">
        <authorList>
            <consortium name="DOE Joint Genome Institute"/>
            <person name="Min B."/>
            <person name="Riley R."/>
            <person name="Sierra-Patev S."/>
            <person name="Naranjo-Ortiz M."/>
            <person name="Looney B."/>
            <person name="Konkel Z."/>
            <person name="Slot J.C."/>
            <person name="Sakamoto Y."/>
            <person name="Steenwyk J.L."/>
            <person name="Rokas A."/>
            <person name="Carro J."/>
            <person name="Camarero S."/>
            <person name="Ferreira P."/>
            <person name="Molpeceres G."/>
            <person name="Ruiz-Duenas F.J."/>
            <person name="Serrano A."/>
            <person name="Henrissat B."/>
            <person name="Drula E."/>
            <person name="Hughes K.W."/>
            <person name="Mata J.L."/>
            <person name="Ishikawa N.K."/>
            <person name="Vargas-Isla R."/>
            <person name="Ushijima S."/>
            <person name="Smith C.A."/>
            <person name="Ahrendt S."/>
            <person name="Andreopoulos W."/>
            <person name="He G."/>
            <person name="Labutti K."/>
            <person name="Lipzen A."/>
            <person name="Ng V."/>
            <person name="Sandor L."/>
            <person name="Barry K."/>
            <person name="Martinez A.T."/>
            <person name="Xiao Y."/>
            <person name="Gibbons J.G."/>
            <person name="Terashima K."/>
            <person name="Hibbett D.S."/>
            <person name="Grigoriev I.V."/>
        </authorList>
    </citation>
    <scope>NUCLEOTIDE SEQUENCE</scope>
    <source>
        <strain evidence="2">TFB9207</strain>
    </source>
</reference>
<feature type="compositionally biased region" description="Low complexity" evidence="1">
    <location>
        <begin position="40"/>
        <end position="58"/>
    </location>
</feature>
<proteinExistence type="predicted"/>
<organism evidence="2 3">
    <name type="scientific">Lentinula raphanica</name>
    <dbReference type="NCBI Taxonomy" id="153919"/>
    <lineage>
        <taxon>Eukaryota</taxon>
        <taxon>Fungi</taxon>
        <taxon>Dikarya</taxon>
        <taxon>Basidiomycota</taxon>
        <taxon>Agaricomycotina</taxon>
        <taxon>Agaricomycetes</taxon>
        <taxon>Agaricomycetidae</taxon>
        <taxon>Agaricales</taxon>
        <taxon>Marasmiineae</taxon>
        <taxon>Omphalotaceae</taxon>
        <taxon>Lentinula</taxon>
    </lineage>
</organism>
<protein>
    <submittedName>
        <fullName evidence="2">Uncharacterized protein</fullName>
    </submittedName>
</protein>
<feature type="compositionally biased region" description="Basic residues" evidence="1">
    <location>
        <begin position="659"/>
        <end position="676"/>
    </location>
</feature>
<name>A0AA38PCJ3_9AGAR</name>
<evidence type="ECO:0000313" key="2">
    <source>
        <dbReference type="EMBL" id="KAJ3840410.1"/>
    </source>
</evidence>
<comment type="caution">
    <text evidence="2">The sequence shown here is derived from an EMBL/GenBank/DDBJ whole genome shotgun (WGS) entry which is preliminary data.</text>
</comment>
<sequence>MNHSHTRDNTNLTTFSLSETENNSDSDWLDIASNRESDSESVSSNYGLSRRSSISTGSSREEVEAWEGFIDDTQDEETAPKDLALHLPIPDNEQPQSPFISPDDSHVEERRVRDGLNQSLTSTLNTSRTGSHPSTVHNSLRDLRLSFPDPLNSSHDDLNGSYDRVPSSEDAIDFAEGNDLGSSQVDLTRAPLIQDPDLPPTKEMHDRSTFRNVQVESNVTLQVVLYGSTPKWSFVDELLRKYLAGRELAGTDTVETEPLKPLIFDRTNIHSLPRSDYNPNRPSLAIVFHPFVHVVMPEHTAYLPVVTSEDDENFEKEFLEAQTTWASYHIPPNQVLRLEGSSSSLVFATEDVDKLDPYHSYQAIQRVLRQEKPASWLGIFEQFNAVHAVTLFALLCIIAGFSINTAIRVQPLQGIAVFLPSPTISSKGDSNQTTAVALRRSSNISVIHASPSRALTLYDRGTMSSVVAVSSGAMPTPSQAEDSSTTQGTLATWAERMRISKDVILRPSTSISALTSPEISLPSTSSASPSSTHHPHYEVATRLVDSLSELVATSMKALIEVVEHDLKDLMVAIDELMLALHRSTVAVIEQTQSATQSVWNHLEYRNARAQYQARALKARGKQLMSFAMSRIRGHTSNADPDAHSLEDADMFSGRDCKEHSKHGAGRARNRARRHNSHRMEVA</sequence>
<gene>
    <name evidence="2" type="ORF">F5878DRAFT_613261</name>
</gene>
<dbReference type="Proteomes" id="UP001163846">
    <property type="component" value="Unassembled WGS sequence"/>
</dbReference>
<feature type="region of interest" description="Disordered" evidence="1">
    <location>
        <begin position="651"/>
        <end position="682"/>
    </location>
</feature>
<feature type="region of interest" description="Disordered" evidence="1">
    <location>
        <begin position="1"/>
        <end position="63"/>
    </location>
</feature>
<accession>A0AA38PCJ3</accession>
<evidence type="ECO:0000313" key="3">
    <source>
        <dbReference type="Proteomes" id="UP001163846"/>
    </source>
</evidence>
<feature type="region of interest" description="Disordered" evidence="1">
    <location>
        <begin position="87"/>
        <end position="109"/>
    </location>
</feature>